<dbReference type="InterPro" id="IPR058647">
    <property type="entry name" value="BSH_CzcB-like"/>
</dbReference>
<dbReference type="GO" id="GO:0015562">
    <property type="term" value="F:efflux transmembrane transporter activity"/>
    <property type="evidence" value="ECO:0007669"/>
    <property type="project" value="TreeGrafter"/>
</dbReference>
<evidence type="ECO:0000313" key="6">
    <source>
        <dbReference type="EMBL" id="EHR39679.1"/>
    </source>
</evidence>
<protein>
    <submittedName>
        <fullName evidence="6">RND family efflux transporter MFP subunit</fullName>
    </submittedName>
</protein>
<dbReference type="PATRIC" id="fig|1129374.4.peg.3016"/>
<dbReference type="Proteomes" id="UP000012046">
    <property type="component" value="Unassembled WGS sequence"/>
</dbReference>
<keyword evidence="2" id="KW-0175">Coiled coil</keyword>
<dbReference type="AlphaFoldDB" id="H3ZI37"/>
<dbReference type="RefSeq" id="WP_008951594.1">
    <property type="nucleotide sequence ID" value="NZ_AHTH01000049.1"/>
</dbReference>
<keyword evidence="7" id="KW-1185">Reference proteome</keyword>
<organism evidence="6 7">
    <name type="scientific">Alishewanella jeotgali KCTC 22429</name>
    <dbReference type="NCBI Taxonomy" id="1129374"/>
    <lineage>
        <taxon>Bacteria</taxon>
        <taxon>Pseudomonadati</taxon>
        <taxon>Pseudomonadota</taxon>
        <taxon>Gammaproteobacteria</taxon>
        <taxon>Alteromonadales</taxon>
        <taxon>Alteromonadaceae</taxon>
        <taxon>Alishewanella</taxon>
    </lineage>
</organism>
<dbReference type="GO" id="GO:1990281">
    <property type="term" value="C:efflux pump complex"/>
    <property type="evidence" value="ECO:0007669"/>
    <property type="project" value="TreeGrafter"/>
</dbReference>
<dbReference type="InterPro" id="IPR006143">
    <property type="entry name" value="RND_pump_MFP"/>
</dbReference>
<dbReference type="NCBIfam" id="TIGR01730">
    <property type="entry name" value="RND_mfp"/>
    <property type="match status" value="1"/>
</dbReference>
<dbReference type="InterPro" id="IPR058792">
    <property type="entry name" value="Beta-barrel_RND_2"/>
</dbReference>
<comment type="similarity">
    <text evidence="1">Belongs to the membrane fusion protein (MFP) (TC 8.A.1) family.</text>
</comment>
<dbReference type="Gene3D" id="1.10.287.470">
    <property type="entry name" value="Helix hairpin bin"/>
    <property type="match status" value="1"/>
</dbReference>
<dbReference type="PANTHER" id="PTHR30469">
    <property type="entry name" value="MULTIDRUG RESISTANCE PROTEIN MDTA"/>
    <property type="match status" value="1"/>
</dbReference>
<dbReference type="EMBL" id="AHTH01000049">
    <property type="protein sequence ID" value="EHR39679.1"/>
    <property type="molecule type" value="Genomic_DNA"/>
</dbReference>
<feature type="domain" description="YknX-like C-terminal permuted SH3-like" evidence="5">
    <location>
        <begin position="282"/>
        <end position="350"/>
    </location>
</feature>
<evidence type="ECO:0000259" key="3">
    <source>
        <dbReference type="Pfam" id="PF25954"/>
    </source>
</evidence>
<feature type="domain" description="CusB-like beta-barrel" evidence="3">
    <location>
        <begin position="202"/>
        <end position="273"/>
    </location>
</feature>
<dbReference type="InterPro" id="IPR058637">
    <property type="entry name" value="YknX-like_C"/>
</dbReference>
<dbReference type="eggNOG" id="COG0845">
    <property type="taxonomic scope" value="Bacteria"/>
</dbReference>
<sequence>MISRGIYLYWLALTITGLVVPAVADEAVPVQVAQPRQQGLAEQLQLSGSLTAQQNAQLSSRTAGLVAELLVDAGTEVKAGQPLLKLDPALAEHELAQQLAAVNAARVMLAERQRLVAEAEQLTTQQLFPQTELAIRRAQLAEAEALLQQANARLAQQREIISRHTLTAPFAGVIARRDTDLGEWLALGAPVFQLVSLSPLLLDIQVPQEYFANLANLRRIEVRSDLAPQQVLSGRLLATVPVGDSNARSFLARLEVTTADTPLLPGTSARATLYFEREDSQVLVVPPDALLRHPDGNFSVFAIRNNQAERFNVQLGRSSERGVEILSGLPAGLPVVVRGNETLRAGQQVRILNPTPAGANRQGAN</sequence>
<dbReference type="PANTHER" id="PTHR30469:SF15">
    <property type="entry name" value="HLYD FAMILY OF SECRETION PROTEINS"/>
    <property type="match status" value="1"/>
</dbReference>
<dbReference type="Gene3D" id="2.40.30.170">
    <property type="match status" value="1"/>
</dbReference>
<proteinExistence type="inferred from homology"/>
<evidence type="ECO:0000256" key="1">
    <source>
        <dbReference type="ARBA" id="ARBA00009477"/>
    </source>
</evidence>
<dbReference type="Pfam" id="PF25973">
    <property type="entry name" value="BSH_CzcB"/>
    <property type="match status" value="1"/>
</dbReference>
<dbReference type="Pfam" id="PF25954">
    <property type="entry name" value="Beta-barrel_RND_2"/>
    <property type="match status" value="1"/>
</dbReference>
<comment type="caution">
    <text evidence="6">The sequence shown here is derived from an EMBL/GenBank/DDBJ whole genome shotgun (WGS) entry which is preliminary data.</text>
</comment>
<name>H3ZI37_9ALTE</name>
<feature type="domain" description="CzcB-like barrel-sandwich hybrid" evidence="4">
    <location>
        <begin position="56"/>
        <end position="194"/>
    </location>
</feature>
<evidence type="ECO:0000259" key="5">
    <source>
        <dbReference type="Pfam" id="PF25989"/>
    </source>
</evidence>
<gene>
    <name evidence="6" type="ORF">AJE_15239</name>
</gene>
<dbReference type="STRING" id="1129374.AJE_15239"/>
<evidence type="ECO:0000256" key="2">
    <source>
        <dbReference type="SAM" id="Coils"/>
    </source>
</evidence>
<feature type="coiled-coil region" evidence="2">
    <location>
        <begin position="105"/>
        <end position="160"/>
    </location>
</feature>
<dbReference type="Gene3D" id="2.40.50.100">
    <property type="match status" value="1"/>
</dbReference>
<evidence type="ECO:0000313" key="7">
    <source>
        <dbReference type="Proteomes" id="UP000012046"/>
    </source>
</evidence>
<dbReference type="Gene3D" id="2.40.420.20">
    <property type="match status" value="1"/>
</dbReference>
<accession>H3ZI37</accession>
<dbReference type="SUPFAM" id="SSF111369">
    <property type="entry name" value="HlyD-like secretion proteins"/>
    <property type="match status" value="1"/>
</dbReference>
<evidence type="ECO:0000259" key="4">
    <source>
        <dbReference type="Pfam" id="PF25973"/>
    </source>
</evidence>
<dbReference type="Pfam" id="PF25989">
    <property type="entry name" value="YknX_C"/>
    <property type="match status" value="1"/>
</dbReference>
<reference evidence="6 7" key="1">
    <citation type="journal article" date="2012" name="J. Bacteriol.">
        <title>Genome Sequence of Extracellular-Protease-Producing Alishewanella jeotgali Isolated from Traditional Korean Fermented Seafood.</title>
        <authorList>
            <person name="Jung J."/>
            <person name="Chun J."/>
            <person name="Park W."/>
        </authorList>
    </citation>
    <scope>NUCLEOTIDE SEQUENCE [LARGE SCALE GENOMIC DNA]</scope>
    <source>
        <strain evidence="6 7">KCTC 22429</strain>
    </source>
</reference>